<evidence type="ECO:0000256" key="2">
    <source>
        <dbReference type="ARBA" id="ARBA00022448"/>
    </source>
</evidence>
<keyword evidence="3 8" id="KW-1134">Transmembrane beta strand</keyword>
<evidence type="ECO:0000313" key="12">
    <source>
        <dbReference type="Proteomes" id="UP000598820"/>
    </source>
</evidence>
<dbReference type="GO" id="GO:0044718">
    <property type="term" value="P:siderophore transmembrane transport"/>
    <property type="evidence" value="ECO:0007669"/>
    <property type="project" value="TreeGrafter"/>
</dbReference>
<dbReference type="PANTHER" id="PTHR30069">
    <property type="entry name" value="TONB-DEPENDENT OUTER MEMBRANE RECEPTOR"/>
    <property type="match status" value="1"/>
</dbReference>
<evidence type="ECO:0000256" key="4">
    <source>
        <dbReference type="ARBA" id="ARBA00022692"/>
    </source>
</evidence>
<proteinExistence type="inferred from homology"/>
<evidence type="ECO:0000256" key="7">
    <source>
        <dbReference type="ARBA" id="ARBA00023237"/>
    </source>
</evidence>
<evidence type="ECO:0000256" key="8">
    <source>
        <dbReference type="PROSITE-ProRule" id="PRU01360"/>
    </source>
</evidence>
<dbReference type="AlphaFoldDB" id="A0A926XZH4"/>
<protein>
    <submittedName>
        <fullName evidence="11">TonB-dependent receptor</fullName>
    </submittedName>
</protein>
<dbReference type="InterPro" id="IPR008969">
    <property type="entry name" value="CarboxyPept-like_regulatory"/>
</dbReference>
<dbReference type="InterPro" id="IPR037066">
    <property type="entry name" value="Plug_dom_sf"/>
</dbReference>
<evidence type="ECO:0000256" key="1">
    <source>
        <dbReference type="ARBA" id="ARBA00004571"/>
    </source>
</evidence>
<dbReference type="SUPFAM" id="SSF49464">
    <property type="entry name" value="Carboxypeptidase regulatory domain-like"/>
    <property type="match status" value="1"/>
</dbReference>
<keyword evidence="5 9" id="KW-0732">Signal</keyword>
<keyword evidence="11" id="KW-0675">Receptor</keyword>
<dbReference type="Gene3D" id="2.170.130.10">
    <property type="entry name" value="TonB-dependent receptor, plug domain"/>
    <property type="match status" value="1"/>
</dbReference>
<keyword evidence="12" id="KW-1185">Reference proteome</keyword>
<comment type="similarity">
    <text evidence="8">Belongs to the TonB-dependent receptor family.</text>
</comment>
<dbReference type="Pfam" id="PF07715">
    <property type="entry name" value="Plug"/>
    <property type="match status" value="1"/>
</dbReference>
<feature type="domain" description="TonB-dependent receptor plug" evidence="10">
    <location>
        <begin position="129"/>
        <end position="229"/>
    </location>
</feature>
<dbReference type="PROSITE" id="PS52016">
    <property type="entry name" value="TONB_DEPENDENT_REC_3"/>
    <property type="match status" value="1"/>
</dbReference>
<evidence type="ECO:0000256" key="6">
    <source>
        <dbReference type="ARBA" id="ARBA00023136"/>
    </source>
</evidence>
<evidence type="ECO:0000259" key="10">
    <source>
        <dbReference type="Pfam" id="PF07715"/>
    </source>
</evidence>
<feature type="signal peptide" evidence="9">
    <location>
        <begin position="1"/>
        <end position="23"/>
    </location>
</feature>
<gene>
    <name evidence="11" type="ORF">IC229_23710</name>
</gene>
<evidence type="ECO:0000256" key="3">
    <source>
        <dbReference type="ARBA" id="ARBA00022452"/>
    </source>
</evidence>
<comment type="subcellular location">
    <subcellularLocation>
        <location evidence="1 8">Cell outer membrane</location>
        <topology evidence="1 8">Multi-pass membrane protein</topology>
    </subcellularLocation>
</comment>
<dbReference type="EMBL" id="JACWZY010000023">
    <property type="protein sequence ID" value="MBD2703672.1"/>
    <property type="molecule type" value="Genomic_DNA"/>
</dbReference>
<dbReference type="InterPro" id="IPR012910">
    <property type="entry name" value="Plug_dom"/>
</dbReference>
<dbReference type="Pfam" id="PF13715">
    <property type="entry name" value="CarbopepD_reg_2"/>
    <property type="match status" value="1"/>
</dbReference>
<dbReference type="GO" id="GO:0015344">
    <property type="term" value="F:siderophore uptake transmembrane transporter activity"/>
    <property type="evidence" value="ECO:0007669"/>
    <property type="project" value="TreeGrafter"/>
</dbReference>
<keyword evidence="7 8" id="KW-0998">Cell outer membrane</keyword>
<keyword evidence="4 8" id="KW-0812">Transmembrane</keyword>
<keyword evidence="6 8" id="KW-0472">Membrane</keyword>
<dbReference type="Proteomes" id="UP000598820">
    <property type="component" value="Unassembled WGS sequence"/>
</dbReference>
<dbReference type="GO" id="GO:0009279">
    <property type="term" value="C:cell outer membrane"/>
    <property type="evidence" value="ECO:0007669"/>
    <property type="project" value="UniProtKB-SubCell"/>
</dbReference>
<name>A0A926XZH4_9BACT</name>
<dbReference type="SUPFAM" id="SSF56935">
    <property type="entry name" value="Porins"/>
    <property type="match status" value="1"/>
</dbReference>
<dbReference type="InterPro" id="IPR039426">
    <property type="entry name" value="TonB-dep_rcpt-like"/>
</dbReference>
<feature type="chain" id="PRO_5036919999" evidence="9">
    <location>
        <begin position="24"/>
        <end position="795"/>
    </location>
</feature>
<sequence length="795" mass="89738">MYKRMSKGMLFLSAFLISLNVWSQSESWTLTGTVKDSKGSSLPGATISLTEFKKYTTANGEGRFEFAAIPKGTYHIQVTHLGYKTLIQIVRPRNQSIVDFNLTLQEDASQLSEVQVVGKTETQQAKLQPIKAEVINTKAVQEQPATLVELMNRSAGIRIRQTGGLGSDAGLMMNGFQGRAIKNFKDGIPMDYLGAGYNIALVPVNMLERVEVYKGVLPTGLGADALGGAVNLITKKSLYRYAEASYEIGSFNTHRLSLNALYTDTTLKFFVGADAFLNRSDNNYDVTVNVTDRETATQRPATVRLFHNRFTNYYAELYGGITNTRWADELRIGVTGFDIDRQNQYGATMSQPFGASVSRQYSIIPTLRYRKAFDKLSIDQFLTTSTIRVTQTDTAKGTYDWYGNFIPSPSRTGEAIVRGTLSSLDFTYFTSRTNLAWSVNDRHKLELNVVSANMSRLGRDPLGVTFRDSGRDVLTVKANYYKAVAALGLTSDLANERMVNNLIVKFYHYDTQAIDADYYGTEEPRAASTNRWGVAEALKFSLTPSSFVRASAEFATRLPEQDEMFGDGNFNRSNFALLPERSTNVNLGFRTEKFERYSLEVNTFYRVTKDMILRVPVDFLFSQNQNVTSVRGLGVESDVTVFLWKWLRANGNFTYQDFRLFNTGNRIAEGSRLRNTPYFFANLGLSGTRSHILSSRDKLHLYYYYMFVREYYLDYIPKAQEPTGFLGLWGRAQFDAPNIIPNQALHTIGFTYNPINTRFAIGLQVKNLLNTPVYDNFRIQNAGRSLHLKLNYILQ</sequence>
<evidence type="ECO:0000256" key="9">
    <source>
        <dbReference type="SAM" id="SignalP"/>
    </source>
</evidence>
<dbReference type="PANTHER" id="PTHR30069:SF29">
    <property type="entry name" value="HEMOGLOBIN AND HEMOGLOBIN-HAPTOGLOBIN-BINDING PROTEIN 1-RELATED"/>
    <property type="match status" value="1"/>
</dbReference>
<dbReference type="Gene3D" id="2.40.170.20">
    <property type="entry name" value="TonB-dependent receptor, beta-barrel domain"/>
    <property type="match status" value="1"/>
</dbReference>
<reference evidence="11" key="1">
    <citation type="submission" date="2020-09" db="EMBL/GenBank/DDBJ databases">
        <authorList>
            <person name="Kim M.K."/>
        </authorList>
    </citation>
    <scope>NUCLEOTIDE SEQUENCE</scope>
    <source>
        <strain evidence="11">BT702</strain>
    </source>
</reference>
<accession>A0A926XZH4</accession>
<comment type="caution">
    <text evidence="11">The sequence shown here is derived from an EMBL/GenBank/DDBJ whole genome shotgun (WGS) entry which is preliminary data.</text>
</comment>
<evidence type="ECO:0000313" key="11">
    <source>
        <dbReference type="EMBL" id="MBD2703672.1"/>
    </source>
</evidence>
<evidence type="ECO:0000256" key="5">
    <source>
        <dbReference type="ARBA" id="ARBA00022729"/>
    </source>
</evidence>
<organism evidence="11 12">
    <name type="scientific">Spirosoma profusum</name>
    <dbReference type="NCBI Taxonomy" id="2771354"/>
    <lineage>
        <taxon>Bacteria</taxon>
        <taxon>Pseudomonadati</taxon>
        <taxon>Bacteroidota</taxon>
        <taxon>Cytophagia</taxon>
        <taxon>Cytophagales</taxon>
        <taxon>Cytophagaceae</taxon>
        <taxon>Spirosoma</taxon>
    </lineage>
</organism>
<dbReference type="Gene3D" id="2.60.40.1120">
    <property type="entry name" value="Carboxypeptidase-like, regulatory domain"/>
    <property type="match status" value="1"/>
</dbReference>
<keyword evidence="2 8" id="KW-0813">Transport</keyword>
<dbReference type="InterPro" id="IPR036942">
    <property type="entry name" value="Beta-barrel_TonB_sf"/>
</dbReference>